<evidence type="ECO:0000256" key="7">
    <source>
        <dbReference type="ARBA" id="ARBA00022927"/>
    </source>
</evidence>
<comment type="caution">
    <text evidence="11">The sequence shown here is derived from an EMBL/GenBank/DDBJ whole genome shotgun (WGS) entry which is preliminary data.</text>
</comment>
<keyword evidence="10" id="KW-0243">Dynein</keyword>
<organism evidence="11 12">
    <name type="scientific">Tribonema minus</name>
    <dbReference type="NCBI Taxonomy" id="303371"/>
    <lineage>
        <taxon>Eukaryota</taxon>
        <taxon>Sar</taxon>
        <taxon>Stramenopiles</taxon>
        <taxon>Ochrophyta</taxon>
        <taxon>PX clade</taxon>
        <taxon>Xanthophyceae</taxon>
        <taxon>Tribonematales</taxon>
        <taxon>Tribonemataceae</taxon>
        <taxon>Tribonema</taxon>
    </lineage>
</organism>
<evidence type="ECO:0000256" key="2">
    <source>
        <dbReference type="ARBA" id="ARBA00004245"/>
    </source>
</evidence>
<keyword evidence="3" id="KW-0813">Transport</keyword>
<keyword evidence="7" id="KW-0653">Protein transport</keyword>
<accession>A0A835YLR1</accession>
<keyword evidence="4 10" id="KW-0963">Cytoplasm</keyword>
<comment type="similarity">
    <text evidence="10">Belongs to the dynein light chain family.</text>
</comment>
<dbReference type="SMART" id="SM01375">
    <property type="entry name" value="Dynein_light"/>
    <property type="match status" value="1"/>
</dbReference>
<dbReference type="Gene3D" id="3.30.740.10">
    <property type="entry name" value="Protein Inhibitor Of Neuronal Nitric Oxide Synthase"/>
    <property type="match status" value="1"/>
</dbReference>
<dbReference type="Pfam" id="PF01221">
    <property type="entry name" value="Dynein_light"/>
    <property type="match status" value="1"/>
</dbReference>
<comment type="subcellular location">
    <subcellularLocation>
        <location evidence="2 10">Cytoplasm</location>
        <location evidence="2 10">Cytoskeleton</location>
    </subcellularLocation>
    <subcellularLocation>
        <location evidence="1">Nucleus</location>
    </subcellularLocation>
</comment>
<keyword evidence="6" id="KW-0509">mRNA transport</keyword>
<dbReference type="GO" id="GO:0005874">
    <property type="term" value="C:microtubule"/>
    <property type="evidence" value="ECO:0007669"/>
    <property type="project" value="UniProtKB-KW"/>
</dbReference>
<evidence type="ECO:0000256" key="5">
    <source>
        <dbReference type="ARBA" id="ARBA00022701"/>
    </source>
</evidence>
<dbReference type="InterPro" id="IPR001372">
    <property type="entry name" value="Dynein_light_chain_typ-1/2"/>
</dbReference>
<dbReference type="PANTHER" id="PTHR11886">
    <property type="entry name" value="DYNEIN LIGHT CHAIN"/>
    <property type="match status" value="1"/>
</dbReference>
<keyword evidence="10" id="KW-0505">Motor protein</keyword>
<dbReference type="FunFam" id="3.30.740.10:FF:000005">
    <property type="entry name" value="Dynein light chain"/>
    <property type="match status" value="1"/>
</dbReference>
<dbReference type="InterPro" id="IPR037177">
    <property type="entry name" value="DLC_sf"/>
</dbReference>
<evidence type="ECO:0000313" key="12">
    <source>
        <dbReference type="Proteomes" id="UP000664859"/>
    </source>
</evidence>
<dbReference type="Proteomes" id="UP000664859">
    <property type="component" value="Unassembled WGS sequence"/>
</dbReference>
<dbReference type="GO" id="GO:0007017">
    <property type="term" value="P:microtubule-based process"/>
    <property type="evidence" value="ECO:0007669"/>
    <property type="project" value="InterPro"/>
</dbReference>
<evidence type="ECO:0000256" key="4">
    <source>
        <dbReference type="ARBA" id="ARBA00022490"/>
    </source>
</evidence>
<dbReference type="GO" id="GO:0015031">
    <property type="term" value="P:protein transport"/>
    <property type="evidence" value="ECO:0007669"/>
    <property type="project" value="UniProtKB-KW"/>
</dbReference>
<reference evidence="11" key="1">
    <citation type="submission" date="2021-02" db="EMBL/GenBank/DDBJ databases">
        <title>First Annotated Genome of the Yellow-green Alga Tribonema minus.</title>
        <authorList>
            <person name="Mahan K.M."/>
        </authorList>
    </citation>
    <scope>NUCLEOTIDE SEQUENCE</scope>
    <source>
        <strain evidence="11">UTEX B ZZ1240</strain>
    </source>
</reference>
<dbReference type="SUPFAM" id="SSF54648">
    <property type="entry name" value="DLC"/>
    <property type="match status" value="1"/>
</dbReference>
<evidence type="ECO:0000256" key="6">
    <source>
        <dbReference type="ARBA" id="ARBA00022816"/>
    </source>
</evidence>
<evidence type="ECO:0000256" key="9">
    <source>
        <dbReference type="ARBA" id="ARBA00023242"/>
    </source>
</evidence>
<dbReference type="EMBL" id="JAFCMP010000544">
    <property type="protein sequence ID" value="KAG5175910.1"/>
    <property type="molecule type" value="Genomic_DNA"/>
</dbReference>
<name>A0A835YLR1_9STRA</name>
<dbReference type="AlphaFoldDB" id="A0A835YLR1"/>
<keyword evidence="5 10" id="KW-0493">Microtubule</keyword>
<protein>
    <recommendedName>
        <fullName evidence="10">Dynein light chain</fullName>
    </recommendedName>
</protein>
<keyword evidence="8 10" id="KW-0206">Cytoskeleton</keyword>
<proteinExistence type="inferred from homology"/>
<dbReference type="GO" id="GO:0005868">
    <property type="term" value="C:cytoplasmic dynein complex"/>
    <property type="evidence" value="ECO:0007669"/>
    <property type="project" value="TreeGrafter"/>
</dbReference>
<dbReference type="PANTHER" id="PTHR11886:SF35">
    <property type="entry name" value="DYNEIN LIGHT CHAIN"/>
    <property type="match status" value="1"/>
</dbReference>
<gene>
    <name evidence="11" type="ORF">JKP88DRAFT_171930</name>
</gene>
<evidence type="ECO:0000256" key="1">
    <source>
        <dbReference type="ARBA" id="ARBA00004123"/>
    </source>
</evidence>
<keyword evidence="12" id="KW-1185">Reference proteome</keyword>
<dbReference type="OrthoDB" id="10033309at2759"/>
<evidence type="ECO:0000256" key="10">
    <source>
        <dbReference type="RuleBase" id="RU365010"/>
    </source>
</evidence>
<sequence length="88" mass="9790">MVVLCHVPQDIPEALQKKAIERVVEVLQRVAVAKDIASDMKKHFDQECGGTWHCVVGRSFGCSVTHETKYLLFFRQAAQMPALAAAHV</sequence>
<evidence type="ECO:0000313" key="11">
    <source>
        <dbReference type="EMBL" id="KAG5175910.1"/>
    </source>
</evidence>
<dbReference type="GO" id="GO:0051028">
    <property type="term" value="P:mRNA transport"/>
    <property type="evidence" value="ECO:0007669"/>
    <property type="project" value="UniProtKB-KW"/>
</dbReference>
<dbReference type="GO" id="GO:0045505">
    <property type="term" value="F:dynein intermediate chain binding"/>
    <property type="evidence" value="ECO:0007669"/>
    <property type="project" value="TreeGrafter"/>
</dbReference>
<keyword evidence="9" id="KW-0539">Nucleus</keyword>
<evidence type="ECO:0000256" key="8">
    <source>
        <dbReference type="ARBA" id="ARBA00023212"/>
    </source>
</evidence>
<dbReference type="GO" id="GO:0005634">
    <property type="term" value="C:nucleus"/>
    <property type="evidence" value="ECO:0007669"/>
    <property type="project" value="UniProtKB-SubCell"/>
</dbReference>
<evidence type="ECO:0000256" key="3">
    <source>
        <dbReference type="ARBA" id="ARBA00022448"/>
    </source>
</evidence>